<dbReference type="Proteomes" id="UP000663880">
    <property type="component" value="Unassembled WGS sequence"/>
</dbReference>
<evidence type="ECO:0000313" key="2">
    <source>
        <dbReference type="EMBL" id="CAF4865849.1"/>
    </source>
</evidence>
<feature type="compositionally biased region" description="Basic and acidic residues" evidence="1">
    <location>
        <begin position="1"/>
        <end position="18"/>
    </location>
</feature>
<feature type="region of interest" description="Disordered" evidence="1">
    <location>
        <begin position="1"/>
        <end position="33"/>
    </location>
</feature>
<keyword evidence="3" id="KW-1185">Reference proteome</keyword>
<accession>A0A821SZF5</accession>
<name>A0A821SZF5_9NEOP</name>
<protein>
    <submittedName>
        <fullName evidence="2">Uncharacterized protein</fullName>
    </submittedName>
</protein>
<comment type="caution">
    <text evidence="2">The sequence shown here is derived from an EMBL/GenBank/DDBJ whole genome shotgun (WGS) entry which is preliminary data.</text>
</comment>
<dbReference type="OrthoDB" id="3066195at2759"/>
<evidence type="ECO:0000256" key="1">
    <source>
        <dbReference type="SAM" id="MobiDB-lite"/>
    </source>
</evidence>
<dbReference type="AlphaFoldDB" id="A0A821SZF5"/>
<gene>
    <name evidence="2" type="ORF">PMACD_LOCUS8321</name>
</gene>
<evidence type="ECO:0000313" key="3">
    <source>
        <dbReference type="Proteomes" id="UP000663880"/>
    </source>
</evidence>
<sequence>MKRNARKDASKQRQERFKTGGGPPPPPTDADTDWLRTVMPVSMDGLASTVDDDSELVESNIEMASEKPVVDQKEVFNTKSPACFLRTPMTRNLKVPKKCRLSNVPSRETQISTERLELFKSCRKYEKEIFELRVQHLNEKRKNDEIIFKLQEKKLLLEISLLERNLQK</sequence>
<proteinExistence type="predicted"/>
<organism evidence="2 3">
    <name type="scientific">Pieris macdunnoughi</name>
    <dbReference type="NCBI Taxonomy" id="345717"/>
    <lineage>
        <taxon>Eukaryota</taxon>
        <taxon>Metazoa</taxon>
        <taxon>Ecdysozoa</taxon>
        <taxon>Arthropoda</taxon>
        <taxon>Hexapoda</taxon>
        <taxon>Insecta</taxon>
        <taxon>Pterygota</taxon>
        <taxon>Neoptera</taxon>
        <taxon>Endopterygota</taxon>
        <taxon>Lepidoptera</taxon>
        <taxon>Glossata</taxon>
        <taxon>Ditrysia</taxon>
        <taxon>Papilionoidea</taxon>
        <taxon>Pieridae</taxon>
        <taxon>Pierinae</taxon>
        <taxon>Pieris</taxon>
    </lineage>
</organism>
<dbReference type="EMBL" id="CAJOBZ010000021">
    <property type="protein sequence ID" value="CAF4865849.1"/>
    <property type="molecule type" value="Genomic_DNA"/>
</dbReference>
<reference evidence="2" key="1">
    <citation type="submission" date="2021-02" db="EMBL/GenBank/DDBJ databases">
        <authorList>
            <person name="Steward A R."/>
        </authorList>
    </citation>
    <scope>NUCLEOTIDE SEQUENCE</scope>
</reference>